<dbReference type="PANTHER" id="PTHR43674">
    <property type="entry name" value="NITRILASE C965.09-RELATED"/>
    <property type="match status" value="1"/>
</dbReference>
<name>A0ABN5H532_9FIRM</name>
<proteinExistence type="predicted"/>
<dbReference type="EMBL" id="CP019454">
    <property type="protein sequence ID" value="AUW94718.1"/>
    <property type="molecule type" value="Genomic_DNA"/>
</dbReference>
<dbReference type="InterPro" id="IPR036526">
    <property type="entry name" value="C-N_Hydrolase_sf"/>
</dbReference>
<organism evidence="3 4">
    <name type="scientific">Sulfobacillus thermotolerans</name>
    <dbReference type="NCBI Taxonomy" id="338644"/>
    <lineage>
        <taxon>Bacteria</taxon>
        <taxon>Bacillati</taxon>
        <taxon>Bacillota</taxon>
        <taxon>Clostridia</taxon>
        <taxon>Eubacteriales</taxon>
        <taxon>Clostridiales Family XVII. Incertae Sedis</taxon>
        <taxon>Sulfobacillus</taxon>
    </lineage>
</organism>
<dbReference type="Proteomes" id="UP000325292">
    <property type="component" value="Chromosome"/>
</dbReference>
<evidence type="ECO:0000259" key="2">
    <source>
        <dbReference type="Pfam" id="PF00795"/>
    </source>
</evidence>
<dbReference type="PANTHER" id="PTHR43674:SF2">
    <property type="entry name" value="BETA-UREIDOPROPIONASE"/>
    <property type="match status" value="1"/>
</dbReference>
<dbReference type="SUPFAM" id="SSF56317">
    <property type="entry name" value="Carbon-nitrogen hydrolase"/>
    <property type="match status" value="1"/>
</dbReference>
<evidence type="ECO:0000313" key="4">
    <source>
        <dbReference type="Proteomes" id="UP000325292"/>
    </source>
</evidence>
<dbReference type="Gene3D" id="3.60.110.10">
    <property type="entry name" value="Carbon-nitrogen hydrolase"/>
    <property type="match status" value="1"/>
</dbReference>
<dbReference type="Pfam" id="PF00795">
    <property type="entry name" value="CN_hydrolase"/>
    <property type="match status" value="1"/>
</dbReference>
<gene>
    <name evidence="3" type="ORF">BXT84_12820</name>
</gene>
<protein>
    <recommendedName>
        <fullName evidence="2">CN hydrolase domain-containing protein</fullName>
    </recommendedName>
</protein>
<evidence type="ECO:0000313" key="3">
    <source>
        <dbReference type="EMBL" id="AUW94718.1"/>
    </source>
</evidence>
<keyword evidence="1" id="KW-0378">Hydrolase</keyword>
<feature type="domain" description="CN hydrolase" evidence="2">
    <location>
        <begin position="5"/>
        <end position="85"/>
    </location>
</feature>
<dbReference type="InterPro" id="IPR050345">
    <property type="entry name" value="Aliph_Amidase/BUP"/>
</dbReference>
<keyword evidence="4" id="KW-1185">Reference proteome</keyword>
<reference evidence="3 4" key="1">
    <citation type="journal article" date="2019" name="Sci. Rep.">
        <title>Sulfobacillus thermotolerans: new insights into resistance and metabolic capacities of acidophilic chemolithotrophs.</title>
        <authorList>
            <person name="Panyushkina A.E."/>
            <person name="Babenko V.V."/>
            <person name="Nikitina A.S."/>
            <person name="Selezneva O.V."/>
            <person name="Tsaplina I.A."/>
            <person name="Letarova M.A."/>
            <person name="Kostryukova E.S."/>
            <person name="Letarov A.V."/>
        </authorList>
    </citation>
    <scope>NUCLEOTIDE SEQUENCE [LARGE SCALE GENOMIC DNA]</scope>
    <source>
        <strain evidence="3 4">Kr1</strain>
    </source>
</reference>
<evidence type="ECO:0000256" key="1">
    <source>
        <dbReference type="ARBA" id="ARBA00022801"/>
    </source>
</evidence>
<dbReference type="InterPro" id="IPR003010">
    <property type="entry name" value="C-N_Hydrolase"/>
</dbReference>
<accession>A0ABN5H532</accession>
<sequence length="87" mass="9951">MKVRAGLLQLRHELSGEHDVERHKAAAIEKHVKWIQQAGDQAVNILCLQELFFAPYFAAEQDRRWYAAAEKVPEGPTIRLMQKLAAL</sequence>